<protein>
    <submittedName>
        <fullName evidence="3">Serine/threonine-protein phosphatase</fullName>
    </submittedName>
</protein>
<dbReference type="InterPro" id="IPR036457">
    <property type="entry name" value="PPM-type-like_dom_sf"/>
</dbReference>
<dbReference type="CDD" id="cd00143">
    <property type="entry name" value="PP2Cc"/>
    <property type="match status" value="1"/>
</dbReference>
<gene>
    <name evidence="3" type="ORF">IAA64_06525</name>
</gene>
<comment type="caution">
    <text evidence="3">The sequence shown here is derived from an EMBL/GenBank/DDBJ whole genome shotgun (WGS) entry which is preliminary data.</text>
</comment>
<evidence type="ECO:0000313" key="3">
    <source>
        <dbReference type="EMBL" id="HIV27606.1"/>
    </source>
</evidence>
<evidence type="ECO:0000259" key="2">
    <source>
        <dbReference type="PROSITE" id="PS51746"/>
    </source>
</evidence>
<sequence>MGIRVEAAAYNAIGGRKNNEDNFYLNGIFLKREQMDRGGKVSVQNAQPVQVYAVFDGMGGGEFGEQASFCAAQKLCEYQLSSEHIDNAENIRNFLTETSKEIDKISTDNNLRSGACGSTAAMLVVGDWWYRTAHVGDSRVYLLRDGKLCPITKDQSEVQRLVDAGRITPEEAWSHARKNVITHHLGMPMRTEQLQSVISERLPLQVGDCFMICSDGVNDSLKDAEIQELMDPGRSAEANAAAIVKEAVRHAGAHHVESDNVTCVIVKIMRVADTSEADRRVHRLKIRQKLAAACAALFSAGALGCAYLFVQTLGK</sequence>
<reference evidence="3" key="2">
    <citation type="journal article" date="2021" name="PeerJ">
        <title>Extensive microbial diversity within the chicken gut microbiome revealed by metagenomics and culture.</title>
        <authorList>
            <person name="Gilroy R."/>
            <person name="Ravi A."/>
            <person name="Getino M."/>
            <person name="Pursley I."/>
            <person name="Horton D.L."/>
            <person name="Alikhan N.F."/>
            <person name="Baker D."/>
            <person name="Gharbi K."/>
            <person name="Hall N."/>
            <person name="Watson M."/>
            <person name="Adriaenssens E.M."/>
            <person name="Foster-Nyarko E."/>
            <person name="Jarju S."/>
            <person name="Secka A."/>
            <person name="Antonio M."/>
            <person name="Oren A."/>
            <person name="Chaudhuri R.R."/>
            <person name="La Ragione R."/>
            <person name="Hildebrand F."/>
            <person name="Pallen M.J."/>
        </authorList>
    </citation>
    <scope>NUCLEOTIDE SEQUENCE</scope>
    <source>
        <strain evidence="3">CHK183-6373</strain>
    </source>
</reference>
<dbReference type="Gene3D" id="3.60.40.10">
    <property type="entry name" value="PPM-type phosphatase domain"/>
    <property type="match status" value="1"/>
</dbReference>
<keyword evidence="1" id="KW-0472">Membrane</keyword>
<evidence type="ECO:0000256" key="1">
    <source>
        <dbReference type="SAM" id="Phobius"/>
    </source>
</evidence>
<dbReference type="InterPro" id="IPR001932">
    <property type="entry name" value="PPM-type_phosphatase-like_dom"/>
</dbReference>
<proteinExistence type="predicted"/>
<dbReference type="SMART" id="SM00331">
    <property type="entry name" value="PP2C_SIG"/>
    <property type="match status" value="1"/>
</dbReference>
<reference evidence="3" key="1">
    <citation type="submission" date="2020-10" db="EMBL/GenBank/DDBJ databases">
        <authorList>
            <person name="Gilroy R."/>
        </authorList>
    </citation>
    <scope>NUCLEOTIDE SEQUENCE</scope>
    <source>
        <strain evidence="3">CHK183-6373</strain>
    </source>
</reference>
<dbReference type="SUPFAM" id="SSF81606">
    <property type="entry name" value="PP2C-like"/>
    <property type="match status" value="1"/>
</dbReference>
<accession>A0A9D1P7N7</accession>
<keyword evidence="1" id="KW-0812">Transmembrane</keyword>
<dbReference type="AlphaFoldDB" id="A0A9D1P7N7"/>
<dbReference type="Proteomes" id="UP000886884">
    <property type="component" value="Unassembled WGS sequence"/>
</dbReference>
<dbReference type="PANTHER" id="PTHR47992">
    <property type="entry name" value="PROTEIN PHOSPHATASE"/>
    <property type="match status" value="1"/>
</dbReference>
<dbReference type="GO" id="GO:0004722">
    <property type="term" value="F:protein serine/threonine phosphatase activity"/>
    <property type="evidence" value="ECO:0007669"/>
    <property type="project" value="InterPro"/>
</dbReference>
<dbReference type="Pfam" id="PF13672">
    <property type="entry name" value="PP2C_2"/>
    <property type="match status" value="1"/>
</dbReference>
<dbReference type="EMBL" id="DVOT01000124">
    <property type="protein sequence ID" value="HIV27606.1"/>
    <property type="molecule type" value="Genomic_DNA"/>
</dbReference>
<organism evidence="3 4">
    <name type="scientific">Candidatus Ornithocaccomicrobium faecavium</name>
    <dbReference type="NCBI Taxonomy" id="2840890"/>
    <lineage>
        <taxon>Bacteria</taxon>
        <taxon>Bacillati</taxon>
        <taxon>Bacillota</taxon>
        <taxon>Clostridia</taxon>
        <taxon>Candidatus Ornithocaccomicrobium</taxon>
    </lineage>
</organism>
<dbReference type="SMART" id="SM00332">
    <property type="entry name" value="PP2Cc"/>
    <property type="match status" value="1"/>
</dbReference>
<evidence type="ECO:0000313" key="4">
    <source>
        <dbReference type="Proteomes" id="UP000886884"/>
    </source>
</evidence>
<dbReference type="PROSITE" id="PS51746">
    <property type="entry name" value="PPM_2"/>
    <property type="match status" value="1"/>
</dbReference>
<name>A0A9D1P7N7_9FIRM</name>
<feature type="transmembrane region" description="Helical" evidence="1">
    <location>
        <begin position="290"/>
        <end position="310"/>
    </location>
</feature>
<feature type="domain" description="PPM-type phosphatase" evidence="2">
    <location>
        <begin position="4"/>
        <end position="268"/>
    </location>
</feature>
<dbReference type="InterPro" id="IPR015655">
    <property type="entry name" value="PP2C"/>
</dbReference>
<keyword evidence="1" id="KW-1133">Transmembrane helix</keyword>